<sequence>MSAIGYMKPFYPLFDTMRKLSQFCRIILRNTRAAKRVDTQPTFSPHHKKGKHHGNCRYSLNSKA</sequence>
<dbReference type="AlphaFoldDB" id="B6XXQ0"/>
<proteinExistence type="predicted"/>
<name>B6XXQ0_9BIFI</name>
<evidence type="ECO:0000256" key="1">
    <source>
        <dbReference type="SAM" id="MobiDB-lite"/>
    </source>
</evidence>
<gene>
    <name evidence="2" type="ORF">BIFCAT_02010</name>
</gene>
<feature type="region of interest" description="Disordered" evidence="1">
    <location>
        <begin position="36"/>
        <end position="64"/>
    </location>
</feature>
<dbReference type="Proteomes" id="UP000003882">
    <property type="component" value="Unassembled WGS sequence"/>
</dbReference>
<evidence type="ECO:0000313" key="2">
    <source>
        <dbReference type="EMBL" id="EEB20626.1"/>
    </source>
</evidence>
<comment type="caution">
    <text evidence="2">The sequence shown here is derived from an EMBL/GenBank/DDBJ whole genome shotgun (WGS) entry which is preliminary data.</text>
</comment>
<reference evidence="2 3" key="2">
    <citation type="submission" date="2008-10" db="EMBL/GenBank/DDBJ databases">
        <authorList>
            <person name="Fulton L."/>
            <person name="Clifton S."/>
            <person name="Fulton B."/>
            <person name="Xu J."/>
            <person name="Minx P."/>
            <person name="Pepin K.H."/>
            <person name="Johnson M."/>
            <person name="Bhonagiri V."/>
            <person name="Nash W.E."/>
            <person name="Mardis E.R."/>
            <person name="Wilson R.K."/>
        </authorList>
    </citation>
    <scope>NUCLEOTIDE SEQUENCE [LARGE SCALE GENOMIC DNA]</scope>
    <source>
        <strain evidence="2 3">DSM 16992</strain>
    </source>
</reference>
<evidence type="ECO:0000313" key="3">
    <source>
        <dbReference type="Proteomes" id="UP000003882"/>
    </source>
</evidence>
<protein>
    <submittedName>
        <fullName evidence="2">Uncharacterized protein</fullName>
    </submittedName>
</protein>
<dbReference type="EMBL" id="ABXY01000031">
    <property type="protein sequence ID" value="EEB20626.1"/>
    <property type="molecule type" value="Genomic_DNA"/>
</dbReference>
<organism evidence="2 3">
    <name type="scientific">Bifidobacterium catenulatum DSM 16992 = JCM 1194 = LMG 11043</name>
    <dbReference type="NCBI Taxonomy" id="566552"/>
    <lineage>
        <taxon>Bacteria</taxon>
        <taxon>Bacillati</taxon>
        <taxon>Actinomycetota</taxon>
        <taxon>Actinomycetes</taxon>
        <taxon>Bifidobacteriales</taxon>
        <taxon>Bifidobacteriaceae</taxon>
        <taxon>Bifidobacterium</taxon>
    </lineage>
</organism>
<accession>B6XXQ0</accession>
<feature type="compositionally biased region" description="Basic residues" evidence="1">
    <location>
        <begin position="45"/>
        <end position="55"/>
    </location>
</feature>
<reference evidence="2 3" key="1">
    <citation type="submission" date="2008-10" db="EMBL/GenBank/DDBJ databases">
        <title>Draft genome sequence of Bifidobacterium catenulatum (DSM 16992).</title>
        <authorList>
            <person name="Sudarsanam P."/>
            <person name="Ley R."/>
            <person name="Guruge J."/>
            <person name="Turnbaugh P.J."/>
            <person name="Mahowald M."/>
            <person name="Liep D."/>
            <person name="Gordon J."/>
        </authorList>
    </citation>
    <scope>NUCLEOTIDE SEQUENCE [LARGE SCALE GENOMIC DNA]</scope>
    <source>
        <strain evidence="2 3">DSM 16992</strain>
    </source>
</reference>